<dbReference type="InterPro" id="IPR039418">
    <property type="entry name" value="LexA-like"/>
</dbReference>
<keyword evidence="2" id="KW-0238">DNA-binding</keyword>
<keyword evidence="1" id="KW-0805">Transcription regulation</keyword>
<dbReference type="AlphaFoldDB" id="A0A4S2FJ89"/>
<dbReference type="SUPFAM" id="SSF51306">
    <property type="entry name" value="LexA/Signal peptidase"/>
    <property type="match status" value="1"/>
</dbReference>
<name>A0A4S2FJ89_9BACT</name>
<proteinExistence type="predicted"/>
<gene>
    <name evidence="5" type="ORF">E5333_14400</name>
</gene>
<evidence type="ECO:0000313" key="5">
    <source>
        <dbReference type="EMBL" id="TGY68983.1"/>
    </source>
</evidence>
<organism evidence="5 6">
    <name type="scientific">Muribaculum intestinale</name>
    <dbReference type="NCBI Taxonomy" id="1796646"/>
    <lineage>
        <taxon>Bacteria</taxon>
        <taxon>Pseudomonadati</taxon>
        <taxon>Bacteroidota</taxon>
        <taxon>Bacteroidia</taxon>
        <taxon>Bacteroidales</taxon>
        <taxon>Muribaculaceae</taxon>
        <taxon>Muribaculum</taxon>
    </lineage>
</organism>
<dbReference type="Gene3D" id="2.10.109.10">
    <property type="entry name" value="Umud Fragment, subunit A"/>
    <property type="match status" value="1"/>
</dbReference>
<dbReference type="Pfam" id="PF00717">
    <property type="entry name" value="Peptidase_S24"/>
    <property type="match status" value="1"/>
</dbReference>
<dbReference type="RefSeq" id="WP_135993949.1">
    <property type="nucleotide sequence ID" value="NZ_SRYD01000081.1"/>
</dbReference>
<reference evidence="5 6" key="1">
    <citation type="submission" date="2019-04" db="EMBL/GenBank/DDBJ databases">
        <title>Microbes associate with the intestines of laboratory mice.</title>
        <authorList>
            <person name="Navarre W."/>
            <person name="Wong E."/>
            <person name="Huang K."/>
            <person name="Tropini C."/>
            <person name="Ng K."/>
            <person name="Yu B."/>
        </authorList>
    </citation>
    <scope>NUCLEOTIDE SEQUENCE [LARGE SCALE GENOMIC DNA]</scope>
    <source>
        <strain evidence="5 6">NM06_A21</strain>
    </source>
</reference>
<evidence type="ECO:0000313" key="6">
    <source>
        <dbReference type="Proteomes" id="UP000306630"/>
    </source>
</evidence>
<dbReference type="EMBL" id="SRYD01000081">
    <property type="protein sequence ID" value="TGY68983.1"/>
    <property type="molecule type" value="Genomic_DNA"/>
</dbReference>
<evidence type="ECO:0000256" key="3">
    <source>
        <dbReference type="ARBA" id="ARBA00023163"/>
    </source>
</evidence>
<dbReference type="PANTHER" id="PTHR40661:SF3">
    <property type="entry name" value="FELS-1 PROPHAGE TRANSCRIPTIONAL REGULATOR"/>
    <property type="match status" value="1"/>
</dbReference>
<comment type="caution">
    <text evidence="5">The sequence shown here is derived from an EMBL/GenBank/DDBJ whole genome shotgun (WGS) entry which is preliminary data.</text>
</comment>
<feature type="domain" description="Peptidase S24/S26A/S26B/S26C" evidence="4">
    <location>
        <begin position="142"/>
        <end position="233"/>
    </location>
</feature>
<dbReference type="InterPro" id="IPR036286">
    <property type="entry name" value="LexA/Signal_pep-like_sf"/>
</dbReference>
<protein>
    <recommendedName>
        <fullName evidence="4">Peptidase S24/S26A/S26B/S26C domain-containing protein</fullName>
    </recommendedName>
</protein>
<dbReference type="InterPro" id="IPR015927">
    <property type="entry name" value="Peptidase_S24_S26A/B/C"/>
</dbReference>
<accession>A0A4S2FJ89</accession>
<evidence type="ECO:0000256" key="1">
    <source>
        <dbReference type="ARBA" id="ARBA00023015"/>
    </source>
</evidence>
<dbReference type="PANTHER" id="PTHR40661">
    <property type="match status" value="1"/>
</dbReference>
<dbReference type="GO" id="GO:0003677">
    <property type="term" value="F:DNA binding"/>
    <property type="evidence" value="ECO:0007669"/>
    <property type="project" value="UniProtKB-KW"/>
</dbReference>
<sequence length="239" mass="26447">MCKIVPRLKEIASNEGITIGTLERVIGASKGVLSRAINNGTDIQAKWLEAIVENYPQYSAQWLLTGTGPMLNDTNMSPSISQSISKLTNNATSTDSPFKEVTRTTPGAVPLVSVQAVGGFSGVDFQIKDEDILGYFFIPKFRHMQVDFMIELIGDSMTPRLWPGDIIACSIIHRPNFIQWNKPHLISTDDQGLIVKRIRKGPDENCLLAVSDNPDYDPFLIPKDEIRGLARIVGVIHLE</sequence>
<dbReference type="CDD" id="cd06529">
    <property type="entry name" value="S24_LexA-like"/>
    <property type="match status" value="1"/>
</dbReference>
<keyword evidence="3" id="KW-0804">Transcription</keyword>
<evidence type="ECO:0000256" key="2">
    <source>
        <dbReference type="ARBA" id="ARBA00023125"/>
    </source>
</evidence>
<dbReference type="Proteomes" id="UP000306630">
    <property type="component" value="Unassembled WGS sequence"/>
</dbReference>
<evidence type="ECO:0000259" key="4">
    <source>
        <dbReference type="Pfam" id="PF00717"/>
    </source>
</evidence>